<dbReference type="InterPro" id="IPR036291">
    <property type="entry name" value="NAD(P)-bd_dom_sf"/>
</dbReference>
<dbReference type="EMBL" id="CP055902">
    <property type="protein sequence ID" value="QKX62304.1"/>
    <property type="molecule type" value="Genomic_DNA"/>
</dbReference>
<proteinExistence type="inferred from homology"/>
<organism evidence="6 7">
    <name type="scientific">Talaromyces rugulosus</name>
    <name type="common">Penicillium rugulosum</name>
    <dbReference type="NCBI Taxonomy" id="121627"/>
    <lineage>
        <taxon>Eukaryota</taxon>
        <taxon>Fungi</taxon>
        <taxon>Dikarya</taxon>
        <taxon>Ascomycota</taxon>
        <taxon>Pezizomycotina</taxon>
        <taxon>Eurotiomycetes</taxon>
        <taxon>Eurotiomycetidae</taxon>
        <taxon>Eurotiales</taxon>
        <taxon>Trichocomaceae</taxon>
        <taxon>Talaromyces</taxon>
        <taxon>Talaromyces sect. Islandici</taxon>
    </lineage>
</organism>
<dbReference type="Gene3D" id="3.40.50.720">
    <property type="entry name" value="NAD(P)-binding Rossmann-like Domain"/>
    <property type="match status" value="1"/>
</dbReference>
<evidence type="ECO:0000259" key="5">
    <source>
        <dbReference type="SMART" id="SM00822"/>
    </source>
</evidence>
<dbReference type="PRINTS" id="PR00080">
    <property type="entry name" value="SDRFAMILY"/>
</dbReference>
<keyword evidence="3" id="KW-0560">Oxidoreductase</keyword>
<evidence type="ECO:0000313" key="6">
    <source>
        <dbReference type="EMBL" id="QKX62304.1"/>
    </source>
</evidence>
<dbReference type="PANTHER" id="PTHR42760">
    <property type="entry name" value="SHORT-CHAIN DEHYDROGENASES/REDUCTASES FAMILY MEMBER"/>
    <property type="match status" value="1"/>
</dbReference>
<dbReference type="SMART" id="SM00822">
    <property type="entry name" value="PKS_KR"/>
    <property type="match status" value="1"/>
</dbReference>
<dbReference type="InterPro" id="IPR057326">
    <property type="entry name" value="KR_dom"/>
</dbReference>
<dbReference type="GeneID" id="55996946"/>
<evidence type="ECO:0000256" key="3">
    <source>
        <dbReference type="ARBA" id="ARBA00023002"/>
    </source>
</evidence>
<dbReference type="SUPFAM" id="SSF51735">
    <property type="entry name" value="NAD(P)-binding Rossmann-fold domains"/>
    <property type="match status" value="1"/>
</dbReference>
<dbReference type="Pfam" id="PF00106">
    <property type="entry name" value="adh_short"/>
    <property type="match status" value="1"/>
</dbReference>
<gene>
    <name evidence="6" type="ORF">TRUGW13939_09463</name>
</gene>
<reference evidence="7" key="1">
    <citation type="submission" date="2020-06" db="EMBL/GenBank/DDBJ databases">
        <title>A chromosome-scale genome assembly of Talaromyces rugulosus W13939.</title>
        <authorList>
            <person name="Wang B."/>
            <person name="Guo L."/>
            <person name="Ye K."/>
            <person name="Wang L."/>
        </authorList>
    </citation>
    <scope>NUCLEOTIDE SEQUENCE [LARGE SCALE GENOMIC DNA]</scope>
    <source>
        <strain evidence="7">W13939</strain>
    </source>
</reference>
<accession>A0A7H8R7E8</accession>
<sequence length="296" mass="32178">MDFTSKAASDAFSVARSFTEESHNDTYPAISSNNDSHIGRAVFISGASKGIGRATAISYARAGASHIAIAARSSLDEVEKSMRAVSTQTLTILKLSLDVTDTNAVKEAARKTLEAFDGRLDVLINNAGALENWVKVDKGDPIAWWSVWEANLKGVYLLTREFLPALLKSDLKWVLNVSSAGALLTVPGASGYQGSKFAILRFTEFLAVEYGAEGLTVVAVNPGAVRTDLALGLPEWMHDFLNDTPELAADTFAWLTQKGRPWLGGRYVSASWHMPELESRKNEIVEGDKLKMRLVV</sequence>
<dbReference type="PRINTS" id="PR00081">
    <property type="entry name" value="GDHRDH"/>
</dbReference>
<dbReference type="AlphaFoldDB" id="A0A7H8R7E8"/>
<evidence type="ECO:0000256" key="4">
    <source>
        <dbReference type="RuleBase" id="RU000363"/>
    </source>
</evidence>
<name>A0A7H8R7E8_TALRU</name>
<dbReference type="CDD" id="cd05233">
    <property type="entry name" value="SDR_c"/>
    <property type="match status" value="1"/>
</dbReference>
<keyword evidence="2" id="KW-0521">NADP</keyword>
<keyword evidence="7" id="KW-1185">Reference proteome</keyword>
<dbReference type="PANTHER" id="PTHR42760:SF37">
    <property type="entry name" value="CLAVALDEHYDE DEHYDROGENASE"/>
    <property type="match status" value="1"/>
</dbReference>
<dbReference type="GO" id="GO:0016616">
    <property type="term" value="F:oxidoreductase activity, acting on the CH-OH group of donors, NAD or NADP as acceptor"/>
    <property type="evidence" value="ECO:0007669"/>
    <property type="project" value="UniProtKB-ARBA"/>
</dbReference>
<evidence type="ECO:0000256" key="2">
    <source>
        <dbReference type="ARBA" id="ARBA00022857"/>
    </source>
</evidence>
<feature type="domain" description="Ketoreductase" evidence="5">
    <location>
        <begin position="40"/>
        <end position="228"/>
    </location>
</feature>
<dbReference type="Proteomes" id="UP000509510">
    <property type="component" value="Chromosome V"/>
</dbReference>
<evidence type="ECO:0000313" key="7">
    <source>
        <dbReference type="Proteomes" id="UP000509510"/>
    </source>
</evidence>
<comment type="similarity">
    <text evidence="1 4">Belongs to the short-chain dehydrogenases/reductases (SDR) family.</text>
</comment>
<evidence type="ECO:0000256" key="1">
    <source>
        <dbReference type="ARBA" id="ARBA00006484"/>
    </source>
</evidence>
<dbReference type="OrthoDB" id="1933717at2759"/>
<protein>
    <recommendedName>
        <fullName evidence="5">Ketoreductase domain-containing protein</fullName>
    </recommendedName>
</protein>
<dbReference type="InterPro" id="IPR002347">
    <property type="entry name" value="SDR_fam"/>
</dbReference>
<dbReference type="RefSeq" id="XP_035348478.1">
    <property type="nucleotide sequence ID" value="XM_035492585.1"/>
</dbReference>
<dbReference type="KEGG" id="trg:TRUGW13939_09463"/>